<evidence type="ECO:0000313" key="3">
    <source>
        <dbReference type="Proteomes" id="UP000261480"/>
    </source>
</evidence>
<dbReference type="AlphaFoldDB" id="A0A3B3YX72"/>
<accession>A0A3B3YX72</accession>
<dbReference type="Ensembl" id="ENSPMET00000025553.1">
    <property type="protein sequence ID" value="ENSPMEP00000032036.1"/>
    <property type="gene ID" value="ENSPMEG00000019606.1"/>
</dbReference>
<protein>
    <submittedName>
        <fullName evidence="2">Uncharacterized protein</fullName>
    </submittedName>
</protein>
<reference evidence="2" key="1">
    <citation type="submission" date="2025-08" db="UniProtKB">
        <authorList>
            <consortium name="Ensembl"/>
        </authorList>
    </citation>
    <scope>IDENTIFICATION</scope>
</reference>
<keyword evidence="1" id="KW-0812">Transmembrane</keyword>
<keyword evidence="1" id="KW-1133">Transmembrane helix</keyword>
<reference evidence="2" key="2">
    <citation type="submission" date="2025-09" db="UniProtKB">
        <authorList>
            <consortium name="Ensembl"/>
        </authorList>
    </citation>
    <scope>IDENTIFICATION</scope>
</reference>
<sequence length="67" mass="7403">MTQLSSPLQMIVLLQIIYQVAITSLTYSRIPFNCRCFKDHCAHAHARPLNSCEGKHAGYAAPGPTET</sequence>
<keyword evidence="3" id="KW-1185">Reference proteome</keyword>
<feature type="transmembrane region" description="Helical" evidence="1">
    <location>
        <begin position="6"/>
        <end position="28"/>
    </location>
</feature>
<proteinExistence type="predicted"/>
<evidence type="ECO:0000313" key="2">
    <source>
        <dbReference type="Ensembl" id="ENSPMEP00000032036.1"/>
    </source>
</evidence>
<dbReference type="Proteomes" id="UP000261480">
    <property type="component" value="Unplaced"/>
</dbReference>
<evidence type="ECO:0000256" key="1">
    <source>
        <dbReference type="SAM" id="Phobius"/>
    </source>
</evidence>
<name>A0A3B3YX72_9TELE</name>
<organism evidence="2 3">
    <name type="scientific">Poecilia mexicana</name>
    <dbReference type="NCBI Taxonomy" id="48701"/>
    <lineage>
        <taxon>Eukaryota</taxon>
        <taxon>Metazoa</taxon>
        <taxon>Chordata</taxon>
        <taxon>Craniata</taxon>
        <taxon>Vertebrata</taxon>
        <taxon>Euteleostomi</taxon>
        <taxon>Actinopterygii</taxon>
        <taxon>Neopterygii</taxon>
        <taxon>Teleostei</taxon>
        <taxon>Neoteleostei</taxon>
        <taxon>Acanthomorphata</taxon>
        <taxon>Ovalentaria</taxon>
        <taxon>Atherinomorphae</taxon>
        <taxon>Cyprinodontiformes</taxon>
        <taxon>Poeciliidae</taxon>
        <taxon>Poeciliinae</taxon>
        <taxon>Poecilia</taxon>
    </lineage>
</organism>
<keyword evidence="1" id="KW-0472">Membrane</keyword>